<protein>
    <submittedName>
        <fullName evidence="2">NADH dehydrogenase Quinone</fullName>
    </submittedName>
</protein>
<name>W1V989_9ACTO</name>
<evidence type="ECO:0000313" key="2">
    <source>
        <dbReference type="EMBL" id="ETJ02547.1"/>
    </source>
</evidence>
<dbReference type="AlphaFoldDB" id="W1V989"/>
<dbReference type="PATRIC" id="fig|1403939.3.peg.1610"/>
<sequence>VSRLERGEDVAPTRGPETLPTFRENERVLAGFEDGRADEGVGAGEASLLGLRIARENGWTAPKEESK</sequence>
<evidence type="ECO:0000256" key="1">
    <source>
        <dbReference type="SAM" id="MobiDB-lite"/>
    </source>
</evidence>
<reference evidence="2 3" key="1">
    <citation type="submission" date="2013-12" db="EMBL/GenBank/DDBJ databases">
        <title>A Varibaculum cambriense genome reconstructed from a premature infant gut community with otherwise low bacterial novelty that shifts toward anaerobic metabolism during the third week of life.</title>
        <authorList>
            <person name="Brown C.T."/>
            <person name="Sharon I."/>
            <person name="Thomas B.C."/>
            <person name="Castelle C.J."/>
            <person name="Morowitz M.J."/>
            <person name="Banfield J.F."/>
        </authorList>
    </citation>
    <scope>NUCLEOTIDE SEQUENCE [LARGE SCALE GENOMIC DNA]</scope>
    <source>
        <strain evidence="3">DORA_12</strain>
    </source>
</reference>
<feature type="region of interest" description="Disordered" evidence="1">
    <location>
        <begin position="1"/>
        <end position="21"/>
    </location>
</feature>
<accession>W1V989</accession>
<dbReference type="EMBL" id="AZLV01000981">
    <property type="protein sequence ID" value="ETJ02547.1"/>
    <property type="molecule type" value="Genomic_DNA"/>
</dbReference>
<comment type="caution">
    <text evidence="2">The sequence shown here is derived from an EMBL/GenBank/DDBJ whole genome shotgun (WGS) entry which is preliminary data.</text>
</comment>
<feature type="compositionally biased region" description="Basic and acidic residues" evidence="1">
    <location>
        <begin position="1"/>
        <end position="11"/>
    </location>
</feature>
<evidence type="ECO:0000313" key="3">
    <source>
        <dbReference type="Proteomes" id="UP000018852"/>
    </source>
</evidence>
<proteinExistence type="predicted"/>
<organism evidence="2 3">
    <name type="scientific">Actinomyces urogenitalis DORA_12</name>
    <dbReference type="NCBI Taxonomy" id="1403939"/>
    <lineage>
        <taxon>Bacteria</taxon>
        <taxon>Bacillati</taxon>
        <taxon>Actinomycetota</taxon>
        <taxon>Actinomycetes</taxon>
        <taxon>Actinomycetales</taxon>
        <taxon>Actinomycetaceae</taxon>
        <taxon>Actinomyces</taxon>
    </lineage>
</organism>
<feature type="non-terminal residue" evidence="2">
    <location>
        <position position="1"/>
    </location>
</feature>
<gene>
    <name evidence="2" type="ORF">Q605_AUC00981G0003</name>
</gene>
<dbReference type="Proteomes" id="UP000018852">
    <property type="component" value="Unassembled WGS sequence"/>
</dbReference>